<keyword evidence="2" id="KW-1185">Reference proteome</keyword>
<name>A0A0E0LN60_ORYPU</name>
<organism evidence="1">
    <name type="scientific">Oryza punctata</name>
    <name type="common">Red rice</name>
    <dbReference type="NCBI Taxonomy" id="4537"/>
    <lineage>
        <taxon>Eukaryota</taxon>
        <taxon>Viridiplantae</taxon>
        <taxon>Streptophyta</taxon>
        <taxon>Embryophyta</taxon>
        <taxon>Tracheophyta</taxon>
        <taxon>Spermatophyta</taxon>
        <taxon>Magnoliopsida</taxon>
        <taxon>Liliopsida</taxon>
        <taxon>Poales</taxon>
        <taxon>Poaceae</taxon>
        <taxon>BOP clade</taxon>
        <taxon>Oryzoideae</taxon>
        <taxon>Oryzeae</taxon>
        <taxon>Oryzinae</taxon>
        <taxon>Oryza</taxon>
    </lineage>
</organism>
<dbReference type="EnsemblPlants" id="OPUNC07G20340.1">
    <property type="protein sequence ID" value="OPUNC07G20340.1"/>
    <property type="gene ID" value="OPUNC07G20340"/>
</dbReference>
<dbReference type="Proteomes" id="UP000026962">
    <property type="component" value="Chromosome 7"/>
</dbReference>
<proteinExistence type="predicted"/>
<accession>A0A0E0LN60</accession>
<evidence type="ECO:0000313" key="2">
    <source>
        <dbReference type="Proteomes" id="UP000026962"/>
    </source>
</evidence>
<reference evidence="1" key="1">
    <citation type="submission" date="2015-04" db="UniProtKB">
        <authorList>
            <consortium name="EnsemblPlants"/>
        </authorList>
    </citation>
    <scope>IDENTIFICATION</scope>
</reference>
<dbReference type="Gramene" id="OPUNC07G20340.1">
    <property type="protein sequence ID" value="OPUNC07G20340.1"/>
    <property type="gene ID" value="OPUNC07G20340"/>
</dbReference>
<protein>
    <submittedName>
        <fullName evidence="1">Uncharacterized protein</fullName>
    </submittedName>
</protein>
<dbReference type="HOGENOM" id="CLU_1941520_0_0_1"/>
<dbReference type="AlphaFoldDB" id="A0A0E0LN60"/>
<evidence type="ECO:0000313" key="1">
    <source>
        <dbReference type="EnsemblPlants" id="OPUNC07G20340.1"/>
    </source>
</evidence>
<sequence length="130" mass="13760">MTATLGGETTQSNCRSRNLHLLLSSISSPDLRSFPLLANRSGRCGPIFNGDAAAGGHGRAEEASVAVEDLSLVPDFPQAVAGGGEREKAAKTVVEASKKKQQEAMVAVARERMLRRKRRSSSQQLAAAGR</sequence>
<reference evidence="1" key="2">
    <citation type="submission" date="2018-05" db="EMBL/GenBank/DDBJ databases">
        <title>OpunRS2 (Oryza punctata Reference Sequence Version 2).</title>
        <authorList>
            <person name="Zhang J."/>
            <person name="Kudrna D."/>
            <person name="Lee S."/>
            <person name="Talag J."/>
            <person name="Welchert J."/>
            <person name="Wing R.A."/>
        </authorList>
    </citation>
    <scope>NUCLEOTIDE SEQUENCE [LARGE SCALE GENOMIC DNA]</scope>
</reference>